<proteinExistence type="inferred from homology"/>
<dbReference type="Gene3D" id="3.30.420.40">
    <property type="match status" value="2"/>
</dbReference>
<organism evidence="2 3">
    <name type="scientific">Candidatus Avelusimicrobium gallicola</name>
    <dbReference type="NCBI Taxonomy" id="2562704"/>
    <lineage>
        <taxon>Bacteria</taxon>
        <taxon>Pseudomonadati</taxon>
        <taxon>Elusimicrobiota</taxon>
        <taxon>Elusimicrobia</taxon>
        <taxon>Elusimicrobiales</taxon>
        <taxon>Elusimicrobiaceae</taxon>
        <taxon>Candidatus Avelusimicrobium</taxon>
    </lineage>
</organism>
<sequence>MIGIGVDIGGTFVKLFVMNEHGEIFRKEKIETDYSKGAKGFIAQIGDFINAIKEEFADQRVAVAVGAPGDVDHQKGILRYNPNLKFKDVEDWPIAQMLYKYTGILPYVANDASLAAWGVYEADLKRQGTNVLVVTLGTGVGGGMIINQELYQGSNGTAGEIGHTKIADLTNGPLCGCGARGCLEAFVGTIGIKRRVLNAILDYPESELAKLVNENKDFKIELVSRAAEKGCKAALKVWEDTGYYLGIGIANFTLVLDIDTVVLAGGVSGAAKFFMPSLKRVLENQQIKTPFKRLNLQVSQNPNIGGVGAAMYAIFQAQKESIHNAKCD</sequence>
<evidence type="ECO:0000256" key="1">
    <source>
        <dbReference type="ARBA" id="ARBA00006479"/>
    </source>
</evidence>
<dbReference type="PROSITE" id="PS01125">
    <property type="entry name" value="ROK"/>
    <property type="match status" value="1"/>
</dbReference>
<accession>A0A928DNY9</accession>
<dbReference type="Pfam" id="PF00480">
    <property type="entry name" value="ROK"/>
    <property type="match status" value="1"/>
</dbReference>
<dbReference type="InterPro" id="IPR000600">
    <property type="entry name" value="ROK"/>
</dbReference>
<gene>
    <name evidence="2" type="ORF">E7027_01835</name>
</gene>
<name>A0A928DNY9_9BACT</name>
<dbReference type="InterPro" id="IPR043129">
    <property type="entry name" value="ATPase_NBD"/>
</dbReference>
<dbReference type="PANTHER" id="PTHR18964">
    <property type="entry name" value="ROK (REPRESSOR, ORF, KINASE) FAMILY"/>
    <property type="match status" value="1"/>
</dbReference>
<comment type="caution">
    <text evidence="2">The sequence shown here is derived from an EMBL/GenBank/DDBJ whole genome shotgun (WGS) entry which is preliminary data.</text>
</comment>
<protein>
    <submittedName>
        <fullName evidence="2">ROK family protein</fullName>
    </submittedName>
</protein>
<comment type="similarity">
    <text evidence="1">Belongs to the ROK (NagC/XylR) family.</text>
</comment>
<evidence type="ECO:0000313" key="2">
    <source>
        <dbReference type="EMBL" id="MBE6420873.1"/>
    </source>
</evidence>
<evidence type="ECO:0000313" key="3">
    <source>
        <dbReference type="Proteomes" id="UP000725649"/>
    </source>
</evidence>
<dbReference type="InterPro" id="IPR049874">
    <property type="entry name" value="ROK_cs"/>
</dbReference>
<reference evidence="2" key="1">
    <citation type="submission" date="2019-04" db="EMBL/GenBank/DDBJ databases">
        <title>Evolution of Biomass-Degrading Anaerobic Consortia Revealed by Metagenomics.</title>
        <authorList>
            <person name="Peng X."/>
        </authorList>
    </citation>
    <scope>NUCLEOTIDE SEQUENCE</scope>
    <source>
        <strain evidence="2">SIG66</strain>
    </source>
</reference>
<dbReference type="SUPFAM" id="SSF53067">
    <property type="entry name" value="Actin-like ATPase domain"/>
    <property type="match status" value="1"/>
</dbReference>
<dbReference type="AlphaFoldDB" id="A0A928DNY9"/>
<dbReference type="Proteomes" id="UP000725649">
    <property type="component" value="Unassembled WGS sequence"/>
</dbReference>
<dbReference type="EMBL" id="SUVG01000002">
    <property type="protein sequence ID" value="MBE6420873.1"/>
    <property type="molecule type" value="Genomic_DNA"/>
</dbReference>
<dbReference type="PANTHER" id="PTHR18964:SF149">
    <property type="entry name" value="BIFUNCTIONAL UDP-N-ACETYLGLUCOSAMINE 2-EPIMERASE_N-ACETYLMANNOSAMINE KINASE"/>
    <property type="match status" value="1"/>
</dbReference>